<organism evidence="2 3">
    <name type="scientific">Stylosanthes scabra</name>
    <dbReference type="NCBI Taxonomy" id="79078"/>
    <lineage>
        <taxon>Eukaryota</taxon>
        <taxon>Viridiplantae</taxon>
        <taxon>Streptophyta</taxon>
        <taxon>Embryophyta</taxon>
        <taxon>Tracheophyta</taxon>
        <taxon>Spermatophyta</taxon>
        <taxon>Magnoliopsida</taxon>
        <taxon>eudicotyledons</taxon>
        <taxon>Gunneridae</taxon>
        <taxon>Pentapetalae</taxon>
        <taxon>rosids</taxon>
        <taxon>fabids</taxon>
        <taxon>Fabales</taxon>
        <taxon>Fabaceae</taxon>
        <taxon>Papilionoideae</taxon>
        <taxon>50 kb inversion clade</taxon>
        <taxon>dalbergioids sensu lato</taxon>
        <taxon>Dalbergieae</taxon>
        <taxon>Pterocarpus clade</taxon>
        <taxon>Stylosanthes</taxon>
    </lineage>
</organism>
<evidence type="ECO:0000313" key="3">
    <source>
        <dbReference type="Proteomes" id="UP001341840"/>
    </source>
</evidence>
<feature type="region of interest" description="Disordered" evidence="1">
    <location>
        <begin position="192"/>
        <end position="213"/>
    </location>
</feature>
<proteinExistence type="predicted"/>
<evidence type="ECO:0000313" key="2">
    <source>
        <dbReference type="EMBL" id="MED6224233.1"/>
    </source>
</evidence>
<comment type="caution">
    <text evidence="2">The sequence shown here is derived from an EMBL/GenBank/DDBJ whole genome shotgun (WGS) entry which is preliminary data.</text>
</comment>
<sequence>MSSELVCCHLCLGGEHDRDRERHRGGQGVRDLEPRMGEERDHDSERHLDLQSSAFSLRNSLTSCSTNCMWCLSSWLIRNSFEPIPPKGCGDGDRRCSWLWLFPPNQRLSIAFGILRSPRLVTWAESVEPRPTVADQWECRCAQPIRYLKALQVLDAAVEIEMSVAVKAKAKVKDELESAMTNFKVMWKKRDLPRSKSFESPWPKRERELTIEK</sequence>
<reference evidence="2 3" key="1">
    <citation type="journal article" date="2023" name="Plants (Basel)">
        <title>Bridging the Gap: Combining Genomics and Transcriptomics Approaches to Understand Stylosanthes scabra, an Orphan Legume from the Brazilian Caatinga.</title>
        <authorList>
            <person name="Ferreira-Neto J.R.C."/>
            <person name="da Silva M.D."/>
            <person name="Binneck E."/>
            <person name="de Melo N.F."/>
            <person name="da Silva R.H."/>
            <person name="de Melo A.L.T.M."/>
            <person name="Pandolfi V."/>
            <person name="Bustamante F.O."/>
            <person name="Brasileiro-Vidal A.C."/>
            <person name="Benko-Iseppon A.M."/>
        </authorList>
    </citation>
    <scope>NUCLEOTIDE SEQUENCE [LARGE SCALE GENOMIC DNA]</scope>
    <source>
        <tissue evidence="2">Leaves</tissue>
    </source>
</reference>
<dbReference type="Proteomes" id="UP001341840">
    <property type="component" value="Unassembled WGS sequence"/>
</dbReference>
<gene>
    <name evidence="2" type="ORF">PIB30_081983</name>
</gene>
<dbReference type="EMBL" id="JASCZI010273105">
    <property type="protein sequence ID" value="MED6224233.1"/>
    <property type="molecule type" value="Genomic_DNA"/>
</dbReference>
<keyword evidence="3" id="KW-1185">Reference proteome</keyword>
<protein>
    <submittedName>
        <fullName evidence="2">Uncharacterized protein</fullName>
    </submittedName>
</protein>
<accession>A0ABU6ZQE7</accession>
<evidence type="ECO:0000256" key="1">
    <source>
        <dbReference type="SAM" id="MobiDB-lite"/>
    </source>
</evidence>
<feature type="region of interest" description="Disordered" evidence="1">
    <location>
        <begin position="18"/>
        <end position="44"/>
    </location>
</feature>
<feature type="non-terminal residue" evidence="2">
    <location>
        <position position="213"/>
    </location>
</feature>
<name>A0ABU6ZQE7_9FABA</name>